<dbReference type="OrthoDB" id="1766002at2"/>
<dbReference type="AlphaFoldDB" id="A0A1Y0IPU1"/>
<dbReference type="Proteomes" id="UP000195437">
    <property type="component" value="Chromosome"/>
</dbReference>
<evidence type="ECO:0000313" key="1">
    <source>
        <dbReference type="EMBL" id="ARU62598.1"/>
    </source>
</evidence>
<gene>
    <name evidence="1" type="ORF">CBW65_17700</name>
</gene>
<dbReference type="RefSeq" id="WP_087457957.1">
    <property type="nucleotide sequence ID" value="NZ_CP021434.1"/>
</dbReference>
<accession>A0A1Y0IPU1</accession>
<evidence type="ECO:0000313" key="2">
    <source>
        <dbReference type="Proteomes" id="UP000195437"/>
    </source>
</evidence>
<reference evidence="2" key="1">
    <citation type="submission" date="2017-05" db="EMBL/GenBank/DDBJ databases">
        <authorList>
            <person name="Sung H."/>
        </authorList>
    </citation>
    <scope>NUCLEOTIDE SEQUENCE [LARGE SCALE GENOMIC DNA]</scope>
    <source>
        <strain evidence="2">AR23208</strain>
    </source>
</reference>
<protein>
    <recommendedName>
        <fullName evidence="3">Transposase (putative) YhgA-like domain-containing protein</fullName>
    </recommendedName>
</protein>
<proteinExistence type="predicted"/>
<keyword evidence="2" id="KW-1185">Reference proteome</keyword>
<evidence type="ECO:0008006" key="3">
    <source>
        <dbReference type="Google" id="ProtNLM"/>
    </source>
</evidence>
<dbReference type="EMBL" id="CP021434">
    <property type="protein sequence ID" value="ARU62598.1"/>
    <property type="molecule type" value="Genomic_DNA"/>
</dbReference>
<sequence length="352" mass="41084">MKLLFSLSDRPTLDLLNGLFGETFSISDTKVIRGSTEFVGSDLTTAYADSLLVVLREKEQKKYHVEFQTYDDHSMIIRMFEYGYQIAKQGMEKDLQQLVIRFPHQLVLYLERDDSIQDELSCVIELPPYEEPDRLHYKVPVKKFWNIKPRQFQTQLYALIPFHVFASRKEILDIIKDKSITSVQRTELVHQELLKVLRIIESTHESLIRIRDEGKMELDDLDKMVTVTANLAHHLYQKFYTYFESFYEEVETMLTSLINHEALAVKKKEAWQEGMERGRQEGIKEGIKEGIEQGVEQGLSEFVIDSLDELGPVDDALKERVRSVKDIQQLKTWGKLAARASSVEEFVRQIEQ</sequence>
<organism evidence="1 2">
    <name type="scientific">Tumebacillus avium</name>
    <dbReference type="NCBI Taxonomy" id="1903704"/>
    <lineage>
        <taxon>Bacteria</taxon>
        <taxon>Bacillati</taxon>
        <taxon>Bacillota</taxon>
        <taxon>Bacilli</taxon>
        <taxon>Bacillales</taxon>
        <taxon>Alicyclobacillaceae</taxon>
        <taxon>Tumebacillus</taxon>
    </lineage>
</organism>
<name>A0A1Y0IPU1_9BACL</name>
<dbReference type="KEGG" id="tum:CBW65_17700"/>